<keyword evidence="2" id="KW-1185">Reference proteome</keyword>
<name>A0ABQ9JDS3_9CUCU</name>
<organism evidence="1 2">
    <name type="scientific">Molorchus minor</name>
    <dbReference type="NCBI Taxonomy" id="1323400"/>
    <lineage>
        <taxon>Eukaryota</taxon>
        <taxon>Metazoa</taxon>
        <taxon>Ecdysozoa</taxon>
        <taxon>Arthropoda</taxon>
        <taxon>Hexapoda</taxon>
        <taxon>Insecta</taxon>
        <taxon>Pterygota</taxon>
        <taxon>Neoptera</taxon>
        <taxon>Endopterygota</taxon>
        <taxon>Coleoptera</taxon>
        <taxon>Polyphaga</taxon>
        <taxon>Cucujiformia</taxon>
        <taxon>Chrysomeloidea</taxon>
        <taxon>Cerambycidae</taxon>
        <taxon>Lamiinae</taxon>
        <taxon>Monochamini</taxon>
        <taxon>Molorchus</taxon>
    </lineage>
</organism>
<gene>
    <name evidence="1" type="ORF">NQ317_004809</name>
</gene>
<sequence length="277" mass="31239">MFSDAVPMSKMMSFGKKVSSFISATMMPSMDFGRVGPCIDIKRKHGDYKVEDELQIQIGVCVDVVEDVCSIICYFITHHGIDDATYQPAGGKNDLHDGVKLAERMDNKNTVFGVPLLLCYLCRSVAKESLAFDIVQVDSRHFDIANNLASLINTQAYQNKATKYFLIIQPNLGEKKFSMLAVLASSKLRIAKKEYTRGIFESIFLLLNLLIKRNSKLDRFHLVNLNGIRERSEDAKFVKATQMAYLRPGSVDNRQGTGRNEIYIIHLAANFYDNLFG</sequence>
<dbReference type="Proteomes" id="UP001162164">
    <property type="component" value="Unassembled WGS sequence"/>
</dbReference>
<accession>A0ABQ9JDS3</accession>
<evidence type="ECO:0000313" key="1">
    <source>
        <dbReference type="EMBL" id="KAJ8975759.1"/>
    </source>
</evidence>
<reference evidence="1" key="1">
    <citation type="journal article" date="2023" name="Insect Mol. Biol.">
        <title>Genome sequencing provides insights into the evolution of gene families encoding plant cell wall-degrading enzymes in longhorned beetles.</title>
        <authorList>
            <person name="Shin N.R."/>
            <person name="Okamura Y."/>
            <person name="Kirsch R."/>
            <person name="Pauchet Y."/>
        </authorList>
    </citation>
    <scope>NUCLEOTIDE SEQUENCE</scope>
    <source>
        <strain evidence="1">MMC_N1</strain>
    </source>
</reference>
<protein>
    <submittedName>
        <fullName evidence="1">Uncharacterized protein</fullName>
    </submittedName>
</protein>
<comment type="caution">
    <text evidence="1">The sequence shown here is derived from an EMBL/GenBank/DDBJ whole genome shotgun (WGS) entry which is preliminary data.</text>
</comment>
<proteinExistence type="predicted"/>
<evidence type="ECO:0000313" key="2">
    <source>
        <dbReference type="Proteomes" id="UP001162164"/>
    </source>
</evidence>
<dbReference type="EMBL" id="JAPWTJ010000769">
    <property type="protein sequence ID" value="KAJ8975759.1"/>
    <property type="molecule type" value="Genomic_DNA"/>
</dbReference>